<feature type="region of interest" description="Disordered" evidence="1">
    <location>
        <begin position="25"/>
        <end position="61"/>
    </location>
</feature>
<dbReference type="EMBL" id="JBHUOF010000034">
    <property type="protein sequence ID" value="MFD2801712.1"/>
    <property type="molecule type" value="Genomic_DNA"/>
</dbReference>
<organism evidence="2 3">
    <name type="scientific">Prauserella oleivorans</name>
    <dbReference type="NCBI Taxonomy" id="1478153"/>
    <lineage>
        <taxon>Bacteria</taxon>
        <taxon>Bacillati</taxon>
        <taxon>Actinomycetota</taxon>
        <taxon>Actinomycetes</taxon>
        <taxon>Pseudonocardiales</taxon>
        <taxon>Pseudonocardiaceae</taxon>
        <taxon>Prauserella</taxon>
    </lineage>
</organism>
<feature type="compositionally biased region" description="Basic and acidic residues" evidence="1">
    <location>
        <begin position="41"/>
        <end position="61"/>
    </location>
</feature>
<reference evidence="3" key="1">
    <citation type="journal article" date="2019" name="Int. J. Syst. Evol. Microbiol.">
        <title>The Global Catalogue of Microorganisms (GCM) 10K type strain sequencing project: providing services to taxonomists for standard genome sequencing and annotation.</title>
        <authorList>
            <consortium name="The Broad Institute Genomics Platform"/>
            <consortium name="The Broad Institute Genome Sequencing Center for Infectious Disease"/>
            <person name="Wu L."/>
            <person name="Ma J."/>
        </authorList>
    </citation>
    <scope>NUCLEOTIDE SEQUENCE [LARGE SCALE GENOMIC DNA]</scope>
    <source>
        <strain evidence="3">IBRC-M 10906</strain>
    </source>
</reference>
<protein>
    <submittedName>
        <fullName evidence="2">Uncharacterized protein</fullName>
    </submittedName>
</protein>
<name>A0ABW5WF23_9PSEU</name>
<keyword evidence="3" id="KW-1185">Reference proteome</keyword>
<evidence type="ECO:0000313" key="3">
    <source>
        <dbReference type="Proteomes" id="UP001597478"/>
    </source>
</evidence>
<comment type="caution">
    <text evidence="2">The sequence shown here is derived from an EMBL/GenBank/DDBJ whole genome shotgun (WGS) entry which is preliminary data.</text>
</comment>
<evidence type="ECO:0000313" key="2">
    <source>
        <dbReference type="EMBL" id="MFD2801712.1"/>
    </source>
</evidence>
<evidence type="ECO:0000256" key="1">
    <source>
        <dbReference type="SAM" id="MobiDB-lite"/>
    </source>
</evidence>
<proteinExistence type="predicted"/>
<gene>
    <name evidence="2" type="ORF">ACFS2C_20180</name>
</gene>
<sequence>MSIARKDDRRNADLVREIAEGFDRAVNAQGEGSGGSETADGEDRPRFVVTGDKRNEDRKRR</sequence>
<dbReference type="Proteomes" id="UP001597478">
    <property type="component" value="Unassembled WGS sequence"/>
</dbReference>
<dbReference type="RefSeq" id="WP_377393160.1">
    <property type="nucleotide sequence ID" value="NZ_JBHSAN010000035.1"/>
</dbReference>
<accession>A0ABW5WF23</accession>